<evidence type="ECO:0000313" key="1">
    <source>
        <dbReference type="EMBL" id="RVV98156.1"/>
    </source>
</evidence>
<accession>A0A438AHI3</accession>
<gene>
    <name evidence="1" type="ORF">EKE94_11950</name>
</gene>
<comment type="caution">
    <text evidence="1">The sequence shown here is derived from an EMBL/GenBank/DDBJ whole genome shotgun (WGS) entry which is preliminary data.</text>
</comment>
<dbReference type="EMBL" id="RQXX01000003">
    <property type="protein sequence ID" value="RVV98156.1"/>
    <property type="molecule type" value="Genomic_DNA"/>
</dbReference>
<proteinExistence type="predicted"/>
<evidence type="ECO:0008006" key="3">
    <source>
        <dbReference type="Google" id="ProtNLM"/>
    </source>
</evidence>
<dbReference type="OrthoDB" id="7347529at2"/>
<dbReference type="RefSeq" id="WP_127906822.1">
    <property type="nucleotide sequence ID" value="NZ_RQXX01000003.1"/>
</dbReference>
<dbReference type="Pfam" id="PF06475">
    <property type="entry name" value="Glycolipid_bind"/>
    <property type="match status" value="1"/>
</dbReference>
<sequence>MTERAKGRCVAVARWQRLDIEGDDTCRLIAGAEGWMLSGHARMAGPEGRSRLDYVVWADAEWRTTGADVTGTQDGRPVGWRIRRDAQGWTLDDQRIAGLDGATDVDLSFTPATNLLPLRRLAPVAGAVVPVTAAWFTYPQIALAPLVQSYERLSDTTLAYRSPDFQARLTADPSGFVTDYPGLWRGAVTDD</sequence>
<keyword evidence="2" id="KW-1185">Reference proteome</keyword>
<dbReference type="SUPFAM" id="SSF159275">
    <property type="entry name" value="PA1994-like"/>
    <property type="match status" value="1"/>
</dbReference>
<name>A0A438AHI3_9RHOB</name>
<evidence type="ECO:0000313" key="2">
    <source>
        <dbReference type="Proteomes" id="UP000285908"/>
    </source>
</evidence>
<dbReference type="InterPro" id="IPR009467">
    <property type="entry name" value="Glycolipid-bd_prot_put"/>
</dbReference>
<reference evidence="1 2" key="1">
    <citation type="submission" date="2018-11" db="EMBL/GenBank/DDBJ databases">
        <title>Mesobaculum littorinae gen. nov., sp. nov., isolated from Littorina scabra that represents a novel genus of the order Rhodobacteraceae.</title>
        <authorList>
            <person name="Li F."/>
        </authorList>
    </citation>
    <scope>NUCLEOTIDE SEQUENCE [LARGE SCALE GENOMIC DNA]</scope>
    <source>
        <strain evidence="1 2">M0103</strain>
    </source>
</reference>
<protein>
    <recommendedName>
        <fullName evidence="3">Glycolipid-binding domain-containing protein</fullName>
    </recommendedName>
</protein>
<dbReference type="Proteomes" id="UP000285908">
    <property type="component" value="Unassembled WGS sequence"/>
</dbReference>
<dbReference type="AlphaFoldDB" id="A0A438AHI3"/>
<organism evidence="1 2">
    <name type="scientific">Mesobaculum littorinae</name>
    <dbReference type="NCBI Taxonomy" id="2486419"/>
    <lineage>
        <taxon>Bacteria</taxon>
        <taxon>Pseudomonadati</taxon>
        <taxon>Pseudomonadota</taxon>
        <taxon>Alphaproteobacteria</taxon>
        <taxon>Rhodobacterales</taxon>
        <taxon>Roseobacteraceae</taxon>
        <taxon>Mesobaculum</taxon>
    </lineage>
</organism>